<reference evidence="3" key="1">
    <citation type="journal article" date="2009" name="Rice">
        <title>De Novo Next Generation Sequencing of Plant Genomes.</title>
        <authorList>
            <person name="Rounsley S."/>
            <person name="Marri P.R."/>
            <person name="Yu Y."/>
            <person name="He R."/>
            <person name="Sisneros N."/>
            <person name="Goicoechea J.L."/>
            <person name="Lee S.J."/>
            <person name="Angelova A."/>
            <person name="Kudrna D."/>
            <person name="Luo M."/>
            <person name="Affourtit J."/>
            <person name="Desany B."/>
            <person name="Knight J."/>
            <person name="Niazi F."/>
            <person name="Egholm M."/>
            <person name="Wing R.A."/>
        </authorList>
    </citation>
    <scope>NUCLEOTIDE SEQUENCE [LARGE SCALE GENOMIC DNA]</scope>
    <source>
        <strain evidence="3">cv. IRGC 105608</strain>
    </source>
</reference>
<feature type="transmembrane region" description="Helical" evidence="2">
    <location>
        <begin position="6"/>
        <end position="37"/>
    </location>
</feature>
<name>A0A0D3HKI7_9ORYZ</name>
<evidence type="ECO:0000256" key="2">
    <source>
        <dbReference type="SAM" id="Phobius"/>
    </source>
</evidence>
<feature type="compositionally biased region" description="Gly residues" evidence="1">
    <location>
        <begin position="80"/>
        <end position="95"/>
    </location>
</feature>
<feature type="region of interest" description="Disordered" evidence="1">
    <location>
        <begin position="68"/>
        <end position="95"/>
    </location>
</feature>
<sequence>MVVVAVVTASFVVAVVAASFVVAVVAASVVLTVVTVASCRCRRAHPCHAPPAVVVAVVSAAPVLGVGGWGRSRTGKRRGLSGGGGGEGGGWVERR</sequence>
<reference evidence="3" key="2">
    <citation type="submission" date="2015-03" db="UniProtKB">
        <authorList>
            <consortium name="EnsemblPlants"/>
        </authorList>
    </citation>
    <scope>IDENTIFICATION</scope>
</reference>
<dbReference type="PaxDb" id="65489-OBART11G09500.1"/>
<protein>
    <submittedName>
        <fullName evidence="3">Uncharacterized protein</fullName>
    </submittedName>
</protein>
<evidence type="ECO:0000256" key="1">
    <source>
        <dbReference type="SAM" id="MobiDB-lite"/>
    </source>
</evidence>
<keyword evidence="2" id="KW-0812">Transmembrane</keyword>
<dbReference type="EnsemblPlants" id="OBART11G09500.1">
    <property type="protein sequence ID" value="OBART11G09500.1"/>
    <property type="gene ID" value="OBART11G09500"/>
</dbReference>
<keyword evidence="2" id="KW-0472">Membrane</keyword>
<keyword evidence="2" id="KW-1133">Transmembrane helix</keyword>
<organism evidence="3">
    <name type="scientific">Oryza barthii</name>
    <dbReference type="NCBI Taxonomy" id="65489"/>
    <lineage>
        <taxon>Eukaryota</taxon>
        <taxon>Viridiplantae</taxon>
        <taxon>Streptophyta</taxon>
        <taxon>Embryophyta</taxon>
        <taxon>Tracheophyta</taxon>
        <taxon>Spermatophyta</taxon>
        <taxon>Magnoliopsida</taxon>
        <taxon>Liliopsida</taxon>
        <taxon>Poales</taxon>
        <taxon>Poaceae</taxon>
        <taxon>BOP clade</taxon>
        <taxon>Oryzoideae</taxon>
        <taxon>Oryzeae</taxon>
        <taxon>Oryzinae</taxon>
        <taxon>Oryza</taxon>
    </lineage>
</organism>
<dbReference type="Gramene" id="OBART11G09500.1">
    <property type="protein sequence ID" value="OBART11G09500.1"/>
    <property type="gene ID" value="OBART11G09500"/>
</dbReference>
<accession>A0A0D3HKI7</accession>
<evidence type="ECO:0000313" key="4">
    <source>
        <dbReference type="Proteomes" id="UP000026960"/>
    </source>
</evidence>
<keyword evidence="4" id="KW-1185">Reference proteome</keyword>
<dbReference type="HOGENOM" id="CLU_2376136_0_0_1"/>
<dbReference type="Proteomes" id="UP000026960">
    <property type="component" value="Chromosome 11"/>
</dbReference>
<dbReference type="AlphaFoldDB" id="A0A0D3HKI7"/>
<proteinExistence type="predicted"/>
<evidence type="ECO:0000313" key="3">
    <source>
        <dbReference type="EnsemblPlants" id="OBART11G09500.1"/>
    </source>
</evidence>
<feature type="transmembrane region" description="Helical" evidence="2">
    <location>
        <begin position="49"/>
        <end position="70"/>
    </location>
</feature>